<feature type="non-terminal residue" evidence="1">
    <location>
        <position position="1"/>
    </location>
</feature>
<dbReference type="EMBL" id="RQTK01000115">
    <property type="protein sequence ID" value="RUS87270.1"/>
    <property type="molecule type" value="Genomic_DNA"/>
</dbReference>
<accession>A0A3S1BMM9</accession>
<gene>
    <name evidence="1" type="ORF">EGW08_004950</name>
</gene>
<evidence type="ECO:0000313" key="1">
    <source>
        <dbReference type="EMBL" id="RUS87270.1"/>
    </source>
</evidence>
<dbReference type="AlphaFoldDB" id="A0A3S1BMM9"/>
<organism evidence="1 2">
    <name type="scientific">Elysia chlorotica</name>
    <name type="common">Eastern emerald elysia</name>
    <name type="synonym">Sea slug</name>
    <dbReference type="NCBI Taxonomy" id="188477"/>
    <lineage>
        <taxon>Eukaryota</taxon>
        <taxon>Metazoa</taxon>
        <taxon>Spiralia</taxon>
        <taxon>Lophotrochozoa</taxon>
        <taxon>Mollusca</taxon>
        <taxon>Gastropoda</taxon>
        <taxon>Heterobranchia</taxon>
        <taxon>Euthyneura</taxon>
        <taxon>Panpulmonata</taxon>
        <taxon>Sacoglossa</taxon>
        <taxon>Placobranchoidea</taxon>
        <taxon>Plakobranchidae</taxon>
        <taxon>Elysia</taxon>
    </lineage>
</organism>
<keyword evidence="2" id="KW-1185">Reference proteome</keyword>
<name>A0A3S1BMM9_ELYCH</name>
<dbReference type="Proteomes" id="UP000271974">
    <property type="component" value="Unassembled WGS sequence"/>
</dbReference>
<comment type="caution">
    <text evidence="1">The sequence shown here is derived from an EMBL/GenBank/DDBJ whole genome shotgun (WGS) entry which is preliminary data.</text>
</comment>
<reference evidence="1 2" key="1">
    <citation type="submission" date="2019-01" db="EMBL/GenBank/DDBJ databases">
        <title>A draft genome assembly of the solar-powered sea slug Elysia chlorotica.</title>
        <authorList>
            <person name="Cai H."/>
            <person name="Li Q."/>
            <person name="Fang X."/>
            <person name="Li J."/>
            <person name="Curtis N.E."/>
            <person name="Altenburger A."/>
            <person name="Shibata T."/>
            <person name="Feng M."/>
            <person name="Maeda T."/>
            <person name="Schwartz J.A."/>
            <person name="Shigenobu S."/>
            <person name="Lundholm N."/>
            <person name="Nishiyama T."/>
            <person name="Yang H."/>
            <person name="Hasebe M."/>
            <person name="Li S."/>
            <person name="Pierce S.K."/>
            <person name="Wang J."/>
        </authorList>
    </citation>
    <scope>NUCLEOTIDE SEQUENCE [LARGE SCALE GENOMIC DNA]</scope>
    <source>
        <strain evidence="1">EC2010</strain>
        <tissue evidence="1">Whole organism of an adult</tissue>
    </source>
</reference>
<evidence type="ECO:0000313" key="2">
    <source>
        <dbReference type="Proteomes" id="UP000271974"/>
    </source>
</evidence>
<sequence length="190" mass="20670">VDRPLVVASDRAHTLPHWDVVRGGNRLRVPRFVLLPDFERSVRPRAGKSVPIFIKVERPDGGLVALQHGAAFPVIARLTVQPDGVVIAAGGKELRGRVPLHAFHILSVGGQNAGTFKLFICSLCLLTFPYPDTFISGTRGQQVSCAGPSNTLDFIFMTLQSGQAFKFPRLPAPYRRCRVKAGCSQILTTG</sequence>
<proteinExistence type="predicted"/>
<protein>
    <submittedName>
        <fullName evidence="1">Uncharacterized protein</fullName>
    </submittedName>
</protein>